<dbReference type="PANTHER" id="PTHR34300">
    <property type="entry name" value="QUEUOSINE PRECURSOR TRANSPORTER-RELATED"/>
    <property type="match status" value="1"/>
</dbReference>
<comment type="function">
    <text evidence="1">Involved in the import of queuosine (Q) precursors, required for Q precursor salvage.</text>
</comment>
<dbReference type="Proteomes" id="UP001378242">
    <property type="component" value="Unassembled WGS sequence"/>
</dbReference>
<dbReference type="NCBIfam" id="TIGR00697">
    <property type="entry name" value="queuosine precursor transporter"/>
    <property type="match status" value="1"/>
</dbReference>
<feature type="transmembrane region" description="Helical" evidence="1">
    <location>
        <begin position="43"/>
        <end position="64"/>
    </location>
</feature>
<dbReference type="NCBIfam" id="NF008406">
    <property type="entry name" value="PRK11212.1"/>
    <property type="match status" value="1"/>
</dbReference>
<keyword evidence="1" id="KW-0812">Transmembrane</keyword>
<comment type="similarity">
    <text evidence="1">Belongs to the vitamin uptake transporter (VUT/ECF) (TC 2.A.88) family. Q precursor transporter subfamily.</text>
</comment>
<feature type="transmembrane region" description="Helical" evidence="1">
    <location>
        <begin position="183"/>
        <end position="205"/>
    </location>
</feature>
<name>A0ABU9GJJ8_COBMA</name>
<reference evidence="2 3" key="1">
    <citation type="submission" date="2024-02" db="EMBL/GenBank/DDBJ databases">
        <title>Bacteria isolated from the canopy kelp, Nereocystis luetkeana.</title>
        <authorList>
            <person name="Pfister C.A."/>
            <person name="Younker I.T."/>
            <person name="Light S.H."/>
        </authorList>
    </citation>
    <scope>NUCLEOTIDE SEQUENCE [LARGE SCALE GENOMIC DNA]</scope>
    <source>
        <strain evidence="2 3">TI.5.07</strain>
    </source>
</reference>
<evidence type="ECO:0000313" key="3">
    <source>
        <dbReference type="Proteomes" id="UP001378242"/>
    </source>
</evidence>
<dbReference type="HAMAP" id="MF_02088">
    <property type="entry name" value="Q_prec_transport"/>
    <property type="match status" value="1"/>
</dbReference>
<protein>
    <recommendedName>
        <fullName evidence="1">Probable queuosine precursor transporter</fullName>
        <shortName evidence="1">Q precursor transporter</shortName>
    </recommendedName>
</protein>
<keyword evidence="1" id="KW-0997">Cell inner membrane</keyword>
<dbReference type="RefSeq" id="WP_341542808.1">
    <property type="nucleotide sequence ID" value="NZ_JBAKAP010000022.1"/>
</dbReference>
<feature type="transmembrane region" description="Helical" evidence="1">
    <location>
        <begin position="12"/>
        <end position="31"/>
    </location>
</feature>
<proteinExistence type="inferred from homology"/>
<gene>
    <name evidence="2" type="ORF">V6243_15885</name>
</gene>
<evidence type="ECO:0000256" key="1">
    <source>
        <dbReference type="HAMAP-Rule" id="MF_02088"/>
    </source>
</evidence>
<comment type="caution">
    <text evidence="2">The sequence shown here is derived from an EMBL/GenBank/DDBJ whole genome shotgun (WGS) entry which is preliminary data.</text>
</comment>
<keyword evidence="1" id="KW-1133">Transmembrane helix</keyword>
<feature type="transmembrane region" description="Helical" evidence="1">
    <location>
        <begin position="71"/>
        <end position="92"/>
    </location>
</feature>
<comment type="subcellular location">
    <subcellularLocation>
        <location evidence="1">Cell inner membrane</location>
        <topology evidence="1">Multi-pass membrane protein</topology>
    </subcellularLocation>
</comment>
<keyword evidence="1" id="KW-0813">Transport</keyword>
<keyword evidence="1" id="KW-0472">Membrane</keyword>
<accession>A0ABU9GJJ8</accession>
<dbReference type="Pfam" id="PF02592">
    <property type="entry name" value="Vut_1"/>
    <property type="match status" value="1"/>
</dbReference>
<keyword evidence="1" id="KW-1003">Cell membrane</keyword>
<dbReference type="InterPro" id="IPR003744">
    <property type="entry name" value="YhhQ"/>
</dbReference>
<dbReference type="EMBL" id="JBAKAP010000022">
    <property type="protein sequence ID" value="MEL0618307.1"/>
    <property type="molecule type" value="Genomic_DNA"/>
</dbReference>
<keyword evidence="3" id="KW-1185">Reference proteome</keyword>
<sequence>MLLLTASQSRRALVALSLFHILIITASNYLVQLPMTLFGFHTTWGAFSFPFIFLATDLTVRLFGKVHARRIIALVMLPALLVSYMISVIFHGGSLAGIEALGEFNLVVARIALASFIAYVIGQLLDIQVFDRLRRNAHWWVAPMASTLFGNLADTFAFFSVAFRNGPDVFMAAHWVEIAWVDYAIKLIISLLLFLPMYGLLLGWLTRQLLARGFIAAREGA</sequence>
<dbReference type="PANTHER" id="PTHR34300:SF1">
    <property type="entry name" value="QUEUOSINE PRECURSOR TRANSPORTER"/>
    <property type="match status" value="1"/>
</dbReference>
<organism evidence="2 3">
    <name type="scientific">Cobetia marina</name>
    <name type="common">Deleya marina</name>
    <dbReference type="NCBI Taxonomy" id="28258"/>
    <lineage>
        <taxon>Bacteria</taxon>
        <taxon>Pseudomonadati</taxon>
        <taxon>Pseudomonadota</taxon>
        <taxon>Gammaproteobacteria</taxon>
        <taxon>Oceanospirillales</taxon>
        <taxon>Halomonadaceae</taxon>
        <taxon>Cobetia</taxon>
    </lineage>
</organism>
<feature type="transmembrane region" description="Helical" evidence="1">
    <location>
        <begin position="137"/>
        <end position="163"/>
    </location>
</feature>
<evidence type="ECO:0000313" key="2">
    <source>
        <dbReference type="EMBL" id="MEL0618307.1"/>
    </source>
</evidence>
<feature type="transmembrane region" description="Helical" evidence="1">
    <location>
        <begin position="104"/>
        <end position="125"/>
    </location>
</feature>